<dbReference type="SMART" id="SM00365">
    <property type="entry name" value="LRR_SD22"/>
    <property type="match status" value="6"/>
</dbReference>
<dbReference type="InterPro" id="IPR032675">
    <property type="entry name" value="LRR_dom_sf"/>
</dbReference>
<keyword evidence="4" id="KW-0812">Transmembrane</keyword>
<evidence type="ECO:0000313" key="6">
    <source>
        <dbReference type="EMBL" id="OCT61235.1"/>
    </source>
</evidence>
<sequence>MESLQFLDLSENRISELNRDFSKGLDSLIHLILAYNLLHTLSGLSFQYLHNLEYLDLQGNLITSLQPGLLRPLTKLHNLQLQNNLLKSLHSDDFSILQRLELLDLSGNQIQDLPPMLFTPLHSLTFLSLQRNQLHHLHFQTICNLPARGTILLLSQNPWECDCDLQRVFGKLGRVHRLRLQDNEKLRCAEPSQLKERALTSLDTGLCVAETVTVLVISLTVIVTVIGAIVTAKRSRKKGHRTSEHEICTQN</sequence>
<evidence type="ECO:0000259" key="5">
    <source>
        <dbReference type="SMART" id="SM00082"/>
    </source>
</evidence>
<keyword evidence="3" id="KW-0677">Repeat</keyword>
<dbReference type="PROSITE" id="PS51450">
    <property type="entry name" value="LRR"/>
    <property type="match status" value="3"/>
</dbReference>
<protein>
    <recommendedName>
        <fullName evidence="5">LRRCT domain-containing protein</fullName>
    </recommendedName>
</protein>
<dbReference type="Pfam" id="PF13855">
    <property type="entry name" value="LRR_8"/>
    <property type="match status" value="2"/>
</dbReference>
<evidence type="ECO:0000256" key="4">
    <source>
        <dbReference type="SAM" id="Phobius"/>
    </source>
</evidence>
<evidence type="ECO:0000256" key="2">
    <source>
        <dbReference type="ARBA" id="ARBA00022729"/>
    </source>
</evidence>
<name>A0A974H1P9_XENLA</name>
<dbReference type="PANTHER" id="PTHR24366:SF159">
    <property type="entry name" value="CD180 MOLECULE"/>
    <property type="match status" value="1"/>
</dbReference>
<dbReference type="InterPro" id="IPR000483">
    <property type="entry name" value="Cys-rich_flank_reg_C"/>
</dbReference>
<evidence type="ECO:0000313" key="7">
    <source>
        <dbReference type="Proteomes" id="UP000694892"/>
    </source>
</evidence>
<feature type="domain" description="LRRCT" evidence="5">
    <location>
        <begin position="157"/>
        <end position="208"/>
    </location>
</feature>
<dbReference type="InterPro" id="IPR003591">
    <property type="entry name" value="Leu-rich_rpt_typical-subtyp"/>
</dbReference>
<keyword evidence="1" id="KW-0433">Leucine-rich repeat</keyword>
<dbReference type="Gene3D" id="3.80.10.10">
    <property type="entry name" value="Ribonuclease Inhibitor"/>
    <property type="match status" value="1"/>
</dbReference>
<dbReference type="PANTHER" id="PTHR24366">
    <property type="entry name" value="IG(IMMUNOGLOBULIN) AND LRR(LEUCINE RICH REPEAT) DOMAINS"/>
    <property type="match status" value="1"/>
</dbReference>
<evidence type="ECO:0000256" key="1">
    <source>
        <dbReference type="ARBA" id="ARBA00022614"/>
    </source>
</evidence>
<dbReference type="OMA" id="FCDCDLQ"/>
<keyword evidence="2" id="KW-0732">Signal</keyword>
<dbReference type="SMART" id="SM00369">
    <property type="entry name" value="LRR_TYP"/>
    <property type="match status" value="6"/>
</dbReference>
<evidence type="ECO:0000256" key="3">
    <source>
        <dbReference type="ARBA" id="ARBA00022737"/>
    </source>
</evidence>
<keyword evidence="4" id="KW-0472">Membrane</keyword>
<reference evidence="7" key="1">
    <citation type="journal article" date="2016" name="Nature">
        <title>Genome evolution in the allotetraploid frog Xenopus laevis.</title>
        <authorList>
            <person name="Session A.M."/>
            <person name="Uno Y."/>
            <person name="Kwon T."/>
            <person name="Chapman J.A."/>
            <person name="Toyoda A."/>
            <person name="Takahashi S."/>
            <person name="Fukui A."/>
            <person name="Hikosaka A."/>
            <person name="Suzuki A."/>
            <person name="Kondo M."/>
            <person name="van Heeringen S.J."/>
            <person name="Quigley I."/>
            <person name="Heinz S."/>
            <person name="Ogino H."/>
            <person name="Ochi H."/>
            <person name="Hellsten U."/>
            <person name="Lyons J.B."/>
            <person name="Simakov O."/>
            <person name="Putnam N."/>
            <person name="Stites J."/>
            <person name="Kuroki Y."/>
            <person name="Tanaka T."/>
            <person name="Michiue T."/>
            <person name="Watanabe M."/>
            <person name="Bogdanovic O."/>
            <person name="Lister R."/>
            <person name="Georgiou G."/>
            <person name="Paranjpe S.S."/>
            <person name="van Kruijsbergen I."/>
            <person name="Shu S."/>
            <person name="Carlson J."/>
            <person name="Kinoshita T."/>
            <person name="Ohta Y."/>
            <person name="Mawaribuchi S."/>
            <person name="Jenkins J."/>
            <person name="Grimwood J."/>
            <person name="Schmutz J."/>
            <person name="Mitros T."/>
            <person name="Mozaffari S.V."/>
            <person name="Suzuki Y."/>
            <person name="Haramoto Y."/>
            <person name="Yamamoto T.S."/>
            <person name="Takagi C."/>
            <person name="Heald R."/>
            <person name="Miller K."/>
            <person name="Haudenschild C."/>
            <person name="Kitzman J."/>
            <person name="Nakayama T."/>
            <person name="Izutsu Y."/>
            <person name="Robert J."/>
            <person name="Fortriede J."/>
            <person name="Burns K."/>
            <person name="Lotay V."/>
            <person name="Karimi K."/>
            <person name="Yasuoka Y."/>
            <person name="Dichmann D.S."/>
            <person name="Flajnik M.F."/>
            <person name="Houston D.W."/>
            <person name="Shendure J."/>
            <person name="DuPasquier L."/>
            <person name="Vize P.D."/>
            <person name="Zorn A.M."/>
            <person name="Ito M."/>
            <person name="Marcotte E.M."/>
            <person name="Wallingford J.B."/>
            <person name="Ito Y."/>
            <person name="Asashima M."/>
            <person name="Ueno N."/>
            <person name="Matsuda Y."/>
            <person name="Veenstra G.J."/>
            <person name="Fujiyama A."/>
            <person name="Harland R.M."/>
            <person name="Taira M."/>
            <person name="Rokhsar D.S."/>
        </authorList>
    </citation>
    <scope>NUCLEOTIDE SEQUENCE [LARGE SCALE GENOMIC DNA]</scope>
    <source>
        <strain evidence="7">J</strain>
    </source>
</reference>
<gene>
    <name evidence="6" type="ORF">XELAEV_18047259mg</name>
</gene>
<dbReference type="SMART" id="SM00082">
    <property type="entry name" value="LRRCT"/>
    <property type="match status" value="1"/>
</dbReference>
<proteinExistence type="predicted"/>
<accession>A0A974H1P9</accession>
<dbReference type="EMBL" id="CM004483">
    <property type="protein sequence ID" value="OCT61235.1"/>
    <property type="molecule type" value="Genomic_DNA"/>
</dbReference>
<dbReference type="InterPro" id="IPR001611">
    <property type="entry name" value="Leu-rich_rpt"/>
</dbReference>
<dbReference type="AlphaFoldDB" id="A0A974H1P9"/>
<dbReference type="PRINTS" id="PR00019">
    <property type="entry name" value="LEURICHRPT"/>
</dbReference>
<dbReference type="SUPFAM" id="SSF52058">
    <property type="entry name" value="L domain-like"/>
    <property type="match status" value="1"/>
</dbReference>
<organism evidence="6 7">
    <name type="scientific">Xenopus laevis</name>
    <name type="common">African clawed frog</name>
    <dbReference type="NCBI Taxonomy" id="8355"/>
    <lineage>
        <taxon>Eukaryota</taxon>
        <taxon>Metazoa</taxon>
        <taxon>Chordata</taxon>
        <taxon>Craniata</taxon>
        <taxon>Vertebrata</taxon>
        <taxon>Euteleostomi</taxon>
        <taxon>Amphibia</taxon>
        <taxon>Batrachia</taxon>
        <taxon>Anura</taxon>
        <taxon>Pipoidea</taxon>
        <taxon>Pipidae</taxon>
        <taxon>Xenopodinae</taxon>
        <taxon>Xenopus</taxon>
        <taxon>Xenopus</taxon>
    </lineage>
</organism>
<dbReference type="Proteomes" id="UP000694892">
    <property type="component" value="Chromosome 9_10S"/>
</dbReference>
<feature type="transmembrane region" description="Helical" evidence="4">
    <location>
        <begin position="212"/>
        <end position="232"/>
    </location>
</feature>
<keyword evidence="4" id="KW-1133">Transmembrane helix</keyword>